<dbReference type="EMBL" id="OMOQ01000001">
    <property type="protein sequence ID" value="SPH18485.1"/>
    <property type="molecule type" value="Genomic_DNA"/>
</dbReference>
<evidence type="ECO:0000256" key="1">
    <source>
        <dbReference type="SAM" id="SignalP"/>
    </source>
</evidence>
<proteinExistence type="predicted"/>
<reference evidence="2 3" key="1">
    <citation type="submission" date="2018-03" db="EMBL/GenBank/DDBJ databases">
        <authorList>
            <person name="Keele B.F."/>
        </authorList>
    </citation>
    <scope>NUCLEOTIDE SEQUENCE [LARGE SCALE GENOMIC DNA]</scope>
    <source>
        <strain evidence="2 3">CECT 8626</strain>
    </source>
</reference>
<feature type="signal peptide" evidence="1">
    <location>
        <begin position="1"/>
        <end position="24"/>
    </location>
</feature>
<dbReference type="AlphaFoldDB" id="A0A2R8B7A3"/>
<accession>A0A2R8B7A3</accession>
<keyword evidence="1" id="KW-0732">Signal</keyword>
<organism evidence="2 3">
    <name type="scientific">Albidovulum aquaemixtae</name>
    <dbReference type="NCBI Taxonomy" id="1542388"/>
    <lineage>
        <taxon>Bacteria</taxon>
        <taxon>Pseudomonadati</taxon>
        <taxon>Pseudomonadota</taxon>
        <taxon>Alphaproteobacteria</taxon>
        <taxon>Rhodobacterales</taxon>
        <taxon>Paracoccaceae</taxon>
        <taxon>Albidovulum</taxon>
    </lineage>
</organism>
<dbReference type="Proteomes" id="UP000244924">
    <property type="component" value="Unassembled WGS sequence"/>
</dbReference>
<gene>
    <name evidence="2" type="ORF">DEA8626_02024</name>
</gene>
<feature type="chain" id="PRO_5015309383" evidence="1">
    <location>
        <begin position="25"/>
        <end position="87"/>
    </location>
</feature>
<evidence type="ECO:0000313" key="3">
    <source>
        <dbReference type="Proteomes" id="UP000244924"/>
    </source>
</evidence>
<sequence length="87" mass="9548">MTVFQLAALSVAFTFGLVLTSAIAARADDAPVTSAQMNRHLYMPRTREAAATEEQKATDLHSAEILSGQLNPVVPVAQMNRHLYHKR</sequence>
<evidence type="ECO:0000313" key="2">
    <source>
        <dbReference type="EMBL" id="SPH18485.1"/>
    </source>
</evidence>
<keyword evidence="3" id="KW-1185">Reference proteome</keyword>
<protein>
    <submittedName>
        <fullName evidence="2">Uncharacterized protein</fullName>
    </submittedName>
</protein>
<dbReference type="RefSeq" id="WP_108852806.1">
    <property type="nucleotide sequence ID" value="NZ_OMOQ01000001.1"/>
</dbReference>
<name>A0A2R8B7A3_9RHOB</name>